<keyword evidence="3" id="KW-1185">Reference proteome</keyword>
<feature type="compositionally biased region" description="Basic and acidic residues" evidence="2">
    <location>
        <begin position="7"/>
        <end position="17"/>
    </location>
</feature>
<feature type="region of interest" description="Disordered" evidence="2">
    <location>
        <begin position="1"/>
        <end position="78"/>
    </location>
</feature>
<reference evidence="4" key="1">
    <citation type="submission" date="2025-08" db="UniProtKB">
        <authorList>
            <consortium name="RefSeq"/>
        </authorList>
    </citation>
    <scope>IDENTIFICATION</scope>
</reference>
<dbReference type="PANTHER" id="PTHR15304">
    <property type="entry name" value="MYOD FAMILY INHIBITOR"/>
    <property type="match status" value="1"/>
</dbReference>
<evidence type="ECO:0000313" key="4">
    <source>
        <dbReference type="RefSeq" id="XP_008282226.1"/>
    </source>
</evidence>
<proteinExistence type="inferred from homology"/>
<comment type="similarity">
    <text evidence="1">Belongs to the MDFI family.</text>
</comment>
<dbReference type="GeneID" id="103358861"/>
<evidence type="ECO:0000256" key="2">
    <source>
        <dbReference type="SAM" id="MobiDB-lite"/>
    </source>
</evidence>
<gene>
    <name evidence="4" type="primary">LOC103358861</name>
</gene>
<name>A0A9Y4K450_9TELE</name>
<accession>A0A9Y4K450</accession>
<dbReference type="RefSeq" id="XP_008282226.1">
    <property type="nucleotide sequence ID" value="XM_008284004.1"/>
</dbReference>
<protein>
    <submittedName>
        <fullName evidence="4">MyoD family inhibitor domain-containing protein-like isoform X2</fullName>
    </submittedName>
</protein>
<dbReference type="InterPro" id="IPR026134">
    <property type="entry name" value="MDFI/MDFIC"/>
</dbReference>
<organism evidence="3 4">
    <name type="scientific">Stegastes partitus</name>
    <name type="common">bicolor damselfish</name>
    <dbReference type="NCBI Taxonomy" id="144197"/>
    <lineage>
        <taxon>Eukaryota</taxon>
        <taxon>Metazoa</taxon>
        <taxon>Chordata</taxon>
        <taxon>Craniata</taxon>
        <taxon>Vertebrata</taxon>
        <taxon>Euteleostomi</taxon>
        <taxon>Actinopterygii</taxon>
        <taxon>Neopterygii</taxon>
        <taxon>Teleostei</taxon>
        <taxon>Neoteleostei</taxon>
        <taxon>Acanthomorphata</taxon>
        <taxon>Ovalentaria</taxon>
        <taxon>Pomacentridae</taxon>
        <taxon>Stegastes</taxon>
    </lineage>
</organism>
<dbReference type="GO" id="GO:0010468">
    <property type="term" value="P:regulation of gene expression"/>
    <property type="evidence" value="ECO:0007669"/>
    <property type="project" value="UniProtKB-ARBA"/>
</dbReference>
<feature type="compositionally biased region" description="Low complexity" evidence="2">
    <location>
        <begin position="52"/>
        <end position="69"/>
    </location>
</feature>
<dbReference type="AlphaFoldDB" id="A0A9Y4K450"/>
<dbReference type="Pfam" id="PF15316">
    <property type="entry name" value="MDFI"/>
    <property type="match status" value="1"/>
</dbReference>
<dbReference type="Proteomes" id="UP000694891">
    <property type="component" value="Unplaced"/>
</dbReference>
<sequence>MLPGEHSSVDGREKQDNQTKGNAPLKSAQEILCTSDPVNRGNTIPADLISTQPLPAAAPPAAEASQEAAVFKKPRGHPHKPACPRCGLAVPDHRISPLSPSLSRLQASKLSVHSGSSRRSGSSSTRSHRTAATPADSCFHLLLACLSCQGSVLLLGLLEACSCCLYALCSSCCDACARCCSAVQEAPVEELNCHAHCHSVLFESCCEPTECLEFCLECCEICHRS</sequence>
<evidence type="ECO:0000313" key="3">
    <source>
        <dbReference type="Proteomes" id="UP000694891"/>
    </source>
</evidence>
<evidence type="ECO:0000256" key="1">
    <source>
        <dbReference type="ARBA" id="ARBA00025778"/>
    </source>
</evidence>